<comment type="caution">
    <text evidence="1">The sequence shown here is derived from an EMBL/GenBank/DDBJ whole genome shotgun (WGS) entry which is preliminary data.</text>
</comment>
<organism evidence="1 2">
    <name type="scientific">Vibrio cidicii</name>
    <dbReference type="NCBI Taxonomy" id="1763883"/>
    <lineage>
        <taxon>Bacteria</taxon>
        <taxon>Pseudomonadati</taxon>
        <taxon>Pseudomonadota</taxon>
        <taxon>Gammaproteobacteria</taxon>
        <taxon>Vibrionales</taxon>
        <taxon>Vibrionaceae</taxon>
        <taxon>Vibrio</taxon>
    </lineage>
</organism>
<dbReference type="Proteomes" id="UP000075349">
    <property type="component" value="Unassembled WGS sequence"/>
</dbReference>
<evidence type="ECO:0008006" key="3">
    <source>
        <dbReference type="Google" id="ProtNLM"/>
    </source>
</evidence>
<name>A0A151JG92_9VIBR</name>
<proteinExistence type="predicted"/>
<reference evidence="2" key="1">
    <citation type="submission" date="2015-12" db="EMBL/GenBank/DDBJ databases">
        <authorList>
            <person name="Tarr C.L."/>
            <person name="Gladney L.M."/>
        </authorList>
    </citation>
    <scope>NUCLEOTIDE SEQUENCE [LARGE SCALE GENOMIC DNA]</scope>
    <source>
        <strain evidence="2">2756-81</strain>
    </source>
</reference>
<gene>
    <name evidence="1" type="ORF">AUQ44_01750</name>
</gene>
<accession>A0A151JG92</accession>
<sequence length="159" mass="18357">MSNNLKEILLNEDDIGRVIKSHIYMENLIYEFIDHRVVDSQPLKAMNLDYYSAIHLAVSLGLPKKLLPPLKCLGSIRNSFAHRVSQKLSKNEINAIYKSFSQSDKLEFNEQMALSCFSWVSEGKTWRDNSVKMQYVMLFMHLIYLVEAASILVKSQKVL</sequence>
<dbReference type="AlphaFoldDB" id="A0A151JG92"/>
<protein>
    <recommendedName>
        <fullName evidence="3">DUF4145 domain-containing protein</fullName>
    </recommendedName>
</protein>
<dbReference type="RefSeq" id="WP_039470316.1">
    <property type="nucleotide sequence ID" value="NZ_CP035921.1"/>
</dbReference>
<dbReference type="EMBL" id="LOMK01000001">
    <property type="protein sequence ID" value="KYN24647.1"/>
    <property type="molecule type" value="Genomic_DNA"/>
</dbReference>
<evidence type="ECO:0000313" key="1">
    <source>
        <dbReference type="EMBL" id="KYN24647.1"/>
    </source>
</evidence>
<dbReference type="GeneID" id="95677236"/>
<evidence type="ECO:0000313" key="2">
    <source>
        <dbReference type="Proteomes" id="UP000075349"/>
    </source>
</evidence>